<dbReference type="PANTHER" id="PTHR13683:SF809">
    <property type="entry name" value="PEPTIDASE A1 DOMAIN-CONTAINING PROTEIN"/>
    <property type="match status" value="1"/>
</dbReference>
<dbReference type="GO" id="GO:0004190">
    <property type="term" value="F:aspartic-type endopeptidase activity"/>
    <property type="evidence" value="ECO:0007669"/>
    <property type="project" value="InterPro"/>
</dbReference>
<dbReference type="InterPro" id="IPR032799">
    <property type="entry name" value="TAXi_C"/>
</dbReference>
<dbReference type="KEGG" id="qsa:O6P43_012086"/>
<evidence type="ECO:0000313" key="6">
    <source>
        <dbReference type="Proteomes" id="UP001163823"/>
    </source>
</evidence>
<proteinExistence type="inferred from homology"/>
<evidence type="ECO:0000259" key="4">
    <source>
        <dbReference type="PROSITE" id="PS51767"/>
    </source>
</evidence>
<dbReference type="InterPro" id="IPR001461">
    <property type="entry name" value="Aspartic_peptidase_A1"/>
</dbReference>
<dbReference type="AlphaFoldDB" id="A0AAD7M179"/>
<keyword evidence="5" id="KW-0378">Hydrolase</keyword>
<organism evidence="5 6">
    <name type="scientific">Quillaja saponaria</name>
    <name type="common">Soap bark tree</name>
    <dbReference type="NCBI Taxonomy" id="32244"/>
    <lineage>
        <taxon>Eukaryota</taxon>
        <taxon>Viridiplantae</taxon>
        <taxon>Streptophyta</taxon>
        <taxon>Embryophyta</taxon>
        <taxon>Tracheophyta</taxon>
        <taxon>Spermatophyta</taxon>
        <taxon>Magnoliopsida</taxon>
        <taxon>eudicotyledons</taxon>
        <taxon>Gunneridae</taxon>
        <taxon>Pentapetalae</taxon>
        <taxon>rosids</taxon>
        <taxon>fabids</taxon>
        <taxon>Fabales</taxon>
        <taxon>Quillajaceae</taxon>
        <taxon>Quillaja</taxon>
    </lineage>
</organism>
<dbReference type="InterPro" id="IPR021109">
    <property type="entry name" value="Peptidase_aspartic_dom_sf"/>
</dbReference>
<keyword evidence="5" id="KW-0645">Protease</keyword>
<dbReference type="InterPro" id="IPR032861">
    <property type="entry name" value="TAXi_N"/>
</dbReference>
<dbReference type="FunFam" id="2.40.70.10:FF:000031">
    <property type="entry name" value="Aspartyl protease AED1"/>
    <property type="match status" value="1"/>
</dbReference>
<dbReference type="InterPro" id="IPR001969">
    <property type="entry name" value="Aspartic_peptidase_AS"/>
</dbReference>
<dbReference type="Proteomes" id="UP001163823">
    <property type="component" value="Chromosome 5"/>
</dbReference>
<dbReference type="GO" id="GO:0006508">
    <property type="term" value="P:proteolysis"/>
    <property type="evidence" value="ECO:0007669"/>
    <property type="project" value="UniProtKB-KW"/>
</dbReference>
<dbReference type="CDD" id="cd05472">
    <property type="entry name" value="cnd41_like"/>
    <property type="match status" value="1"/>
</dbReference>
<feature type="chain" id="PRO_5042120613" evidence="3">
    <location>
        <begin position="19"/>
        <end position="458"/>
    </location>
</feature>
<dbReference type="Pfam" id="PF14543">
    <property type="entry name" value="TAXi_N"/>
    <property type="match status" value="1"/>
</dbReference>
<reference evidence="5" key="1">
    <citation type="journal article" date="2023" name="Science">
        <title>Elucidation of the pathway for biosynthesis of saponin adjuvants from the soapbark tree.</title>
        <authorList>
            <person name="Reed J."/>
            <person name="Orme A."/>
            <person name="El-Demerdash A."/>
            <person name="Owen C."/>
            <person name="Martin L.B.B."/>
            <person name="Misra R.C."/>
            <person name="Kikuchi S."/>
            <person name="Rejzek M."/>
            <person name="Martin A.C."/>
            <person name="Harkess A."/>
            <person name="Leebens-Mack J."/>
            <person name="Louveau T."/>
            <person name="Stephenson M.J."/>
            <person name="Osbourn A."/>
        </authorList>
    </citation>
    <scope>NUCLEOTIDE SEQUENCE</scope>
    <source>
        <strain evidence="5">S10</strain>
    </source>
</reference>
<feature type="active site" evidence="2">
    <location>
        <position position="126"/>
    </location>
</feature>
<accession>A0AAD7M179</accession>
<protein>
    <submittedName>
        <fullName evidence="5">Aspartyl protease family protein</fullName>
    </submittedName>
</protein>
<evidence type="ECO:0000313" key="5">
    <source>
        <dbReference type="EMBL" id="KAJ7967893.1"/>
    </source>
</evidence>
<dbReference type="InterPro" id="IPR033873">
    <property type="entry name" value="CND41-like"/>
</dbReference>
<comment type="caution">
    <text evidence="5">The sequence shown here is derived from an EMBL/GenBank/DDBJ whole genome shotgun (WGS) entry which is preliminary data.</text>
</comment>
<evidence type="ECO:0000256" key="2">
    <source>
        <dbReference type="PIRSR" id="PIRSR601461-1"/>
    </source>
</evidence>
<feature type="signal peptide" evidence="3">
    <location>
        <begin position="1"/>
        <end position="18"/>
    </location>
</feature>
<evidence type="ECO:0000256" key="3">
    <source>
        <dbReference type="SAM" id="SignalP"/>
    </source>
</evidence>
<dbReference type="PROSITE" id="PS00141">
    <property type="entry name" value="ASP_PROTEASE"/>
    <property type="match status" value="1"/>
</dbReference>
<keyword evidence="6" id="KW-1185">Reference proteome</keyword>
<dbReference type="FunFam" id="2.40.70.10:FF:000013">
    <property type="entry name" value="Aspartyl protease AED1"/>
    <property type="match status" value="1"/>
</dbReference>
<dbReference type="Gene3D" id="2.40.70.10">
    <property type="entry name" value="Acid Proteases"/>
    <property type="match status" value="2"/>
</dbReference>
<dbReference type="EMBL" id="JARAOO010000005">
    <property type="protein sequence ID" value="KAJ7967893.1"/>
    <property type="molecule type" value="Genomic_DNA"/>
</dbReference>
<name>A0AAD7M179_QUISA</name>
<dbReference type="PANTHER" id="PTHR13683">
    <property type="entry name" value="ASPARTYL PROTEASES"/>
    <property type="match status" value="1"/>
</dbReference>
<dbReference type="InterPro" id="IPR033121">
    <property type="entry name" value="PEPTIDASE_A1"/>
</dbReference>
<feature type="domain" description="Peptidase A1" evidence="4">
    <location>
        <begin position="108"/>
        <end position="453"/>
    </location>
</feature>
<comment type="similarity">
    <text evidence="1">Belongs to the peptidase A1 family.</text>
</comment>
<feature type="active site" evidence="2">
    <location>
        <position position="336"/>
    </location>
</feature>
<keyword evidence="3" id="KW-0732">Signal</keyword>
<evidence type="ECO:0000256" key="1">
    <source>
        <dbReference type="ARBA" id="ARBA00007447"/>
    </source>
</evidence>
<dbReference type="PROSITE" id="PS51767">
    <property type="entry name" value="PEPTIDASE_A1"/>
    <property type="match status" value="1"/>
</dbReference>
<dbReference type="SUPFAM" id="SSF50630">
    <property type="entry name" value="Acid proteases"/>
    <property type="match status" value="1"/>
</dbReference>
<sequence length="458" mass="49317">MGSLSLLVFFAQFLIASSLVEFQGNELQHKQAGLHFNIYHGQELHSSFMSKSSFFSDMLAKDEERVKALYSKLAGDVFMSTTPNASEGREKVVGIPLKSGLPIGTGNYYVKVGLGTPVKYYTMVVDTGSSLSWLQCQPCVVSCHPQIDPLFNPSNSKTYKKISCLNPLCSSLKDSTLNDPICETSSKTCVYRASYGDSSYSIGYLSQDTLALSQSQTLPGFVYGCGQENEGLFGRTAGMIGLAHDKLSMLAQLSTKYGYVFSYCLPTSFSASASTSTGGFLSIGNSSLATSSYKFTPMMKDSKNPSLYYLNLATITVAGKPLGVAASSYKVPTIIDSGTVITRLPVSLYTALKEAFVKIMSKKYAQVEGYSILDTCFKGSAKNMLVVPEIQMNFPGGANLLLKANNVLLETEKGITCLAFAGSSDNPIAIIGNFQQQRFNVAYDISNSRIGFAAGGCN</sequence>
<dbReference type="Pfam" id="PF14541">
    <property type="entry name" value="TAXi_C"/>
    <property type="match status" value="1"/>
</dbReference>
<gene>
    <name evidence="5" type="ORF">O6P43_012086</name>
</gene>